<proteinExistence type="inferred from homology"/>
<dbReference type="InterPro" id="IPR044946">
    <property type="entry name" value="Restrct_endonuc_typeI_TRD_sf"/>
</dbReference>
<keyword evidence="2" id="KW-0680">Restriction system</keyword>
<evidence type="ECO:0000313" key="5">
    <source>
        <dbReference type="EMBL" id="RTQ47506.1"/>
    </source>
</evidence>
<accession>A0A3S0H7E2</accession>
<dbReference type="EMBL" id="RXOF01000012">
    <property type="protein sequence ID" value="RTQ47506.1"/>
    <property type="molecule type" value="Genomic_DNA"/>
</dbReference>
<dbReference type="CDD" id="cd17252">
    <property type="entry name" value="RMtype1_S_EcoKI-TRD1-CR1_like"/>
    <property type="match status" value="1"/>
</dbReference>
<dbReference type="SUPFAM" id="SSF116734">
    <property type="entry name" value="DNA methylase specificity domain"/>
    <property type="match status" value="2"/>
</dbReference>
<sequence length="430" mass="48106">MKNEMKQTVLGLIPADWEVTKLGKFGSCIRGVSYKPDDLVDELTNAIIILRSNNIADGNLNYDDVKLVTRKNVAEKQLLQDGDIAICMSNGSKRLVGKSARYSQKGYEVSIGAFCSLFRANTDIDKNFLFQLFQSDLYQKQIDLELAGSAINNLKDSSINGLLFAFPPLPEQQKIAEILSTLDEKMAVIDEQLAQTQELKKGLMQRLLTRGIGHTEFKDSPLGQIPVGWEVRLLDEVAERGSGHTPSKNFPEYYNGGIKWISLADSFRLDNGWIKETKTEISSLGIKNSSATLHPEGTVLLSRDAGVGKSAVMHEDMAVSQHFITWTCNGKLNNWFLYYYLQLQKPLFERIASGSTIKTIGLPFFKKFSVPVPPIAEQEQIAEILTTVDDKIQVLEDKKAQYQTLKRGLMQQLLTGQRRVRVVPAETVLA</sequence>
<keyword evidence="5" id="KW-0255">Endonuclease</keyword>
<comment type="caution">
    <text evidence="5">The sequence shown here is derived from an EMBL/GenBank/DDBJ whole genome shotgun (WGS) entry which is preliminary data.</text>
</comment>
<dbReference type="PANTHER" id="PTHR30408">
    <property type="entry name" value="TYPE-1 RESTRICTION ENZYME ECOKI SPECIFICITY PROTEIN"/>
    <property type="match status" value="1"/>
</dbReference>
<dbReference type="GO" id="GO:0009307">
    <property type="term" value="P:DNA restriction-modification system"/>
    <property type="evidence" value="ECO:0007669"/>
    <property type="project" value="UniProtKB-KW"/>
</dbReference>
<reference evidence="5 6" key="1">
    <citation type="submission" date="2018-12" db="EMBL/GenBank/DDBJ databases">
        <title>Hymenobacter gummosus sp. nov., isolated from a spring.</title>
        <authorList>
            <person name="Nie L."/>
        </authorList>
    </citation>
    <scope>NUCLEOTIDE SEQUENCE [LARGE SCALE GENOMIC DNA]</scope>
    <source>
        <strain evidence="5 6">KCTC 52166</strain>
    </source>
</reference>
<dbReference type="Proteomes" id="UP000282184">
    <property type="component" value="Unassembled WGS sequence"/>
</dbReference>
<dbReference type="Pfam" id="PF01420">
    <property type="entry name" value="Methylase_S"/>
    <property type="match status" value="2"/>
</dbReference>
<feature type="domain" description="Type I restriction modification DNA specificity" evidence="4">
    <location>
        <begin position="15"/>
        <end position="193"/>
    </location>
</feature>
<evidence type="ECO:0000313" key="6">
    <source>
        <dbReference type="Proteomes" id="UP000282184"/>
    </source>
</evidence>
<dbReference type="OrthoDB" id="667970at2"/>
<evidence type="ECO:0000256" key="2">
    <source>
        <dbReference type="ARBA" id="ARBA00022747"/>
    </source>
</evidence>
<dbReference type="InterPro" id="IPR000055">
    <property type="entry name" value="Restrct_endonuc_typeI_TRD"/>
</dbReference>
<feature type="domain" description="Type I restriction modification DNA specificity" evidence="4">
    <location>
        <begin position="226"/>
        <end position="401"/>
    </location>
</feature>
<evidence type="ECO:0000256" key="3">
    <source>
        <dbReference type="ARBA" id="ARBA00023125"/>
    </source>
</evidence>
<dbReference type="RefSeq" id="WP_126694758.1">
    <property type="nucleotide sequence ID" value="NZ_RXOF01000012.1"/>
</dbReference>
<dbReference type="Gene3D" id="3.90.220.20">
    <property type="entry name" value="DNA methylase specificity domains"/>
    <property type="match status" value="2"/>
</dbReference>
<dbReference type="GO" id="GO:0004519">
    <property type="term" value="F:endonuclease activity"/>
    <property type="evidence" value="ECO:0007669"/>
    <property type="project" value="UniProtKB-KW"/>
</dbReference>
<keyword evidence="5" id="KW-0540">Nuclease</keyword>
<protein>
    <submittedName>
        <fullName evidence="5">Restriction endonuclease subunit S</fullName>
    </submittedName>
</protein>
<evidence type="ECO:0000259" key="4">
    <source>
        <dbReference type="Pfam" id="PF01420"/>
    </source>
</evidence>
<keyword evidence="6" id="KW-1185">Reference proteome</keyword>
<dbReference type="AlphaFoldDB" id="A0A3S0H7E2"/>
<gene>
    <name evidence="5" type="ORF">EJV47_18980</name>
</gene>
<dbReference type="GO" id="GO:0003677">
    <property type="term" value="F:DNA binding"/>
    <property type="evidence" value="ECO:0007669"/>
    <property type="project" value="UniProtKB-KW"/>
</dbReference>
<keyword evidence="3" id="KW-0238">DNA-binding</keyword>
<dbReference type="InterPro" id="IPR052021">
    <property type="entry name" value="Type-I_RS_S_subunit"/>
</dbReference>
<dbReference type="PANTHER" id="PTHR30408:SF12">
    <property type="entry name" value="TYPE I RESTRICTION ENZYME MJAVIII SPECIFICITY SUBUNIT"/>
    <property type="match status" value="1"/>
</dbReference>
<dbReference type="Gene3D" id="1.10.287.1120">
    <property type="entry name" value="Bipartite methylase S protein"/>
    <property type="match status" value="1"/>
</dbReference>
<evidence type="ECO:0000256" key="1">
    <source>
        <dbReference type="ARBA" id="ARBA00010923"/>
    </source>
</evidence>
<name>A0A3S0H7E2_9BACT</name>
<dbReference type="CDD" id="cd17248">
    <property type="entry name" value="RMtype1_S_AmiI-TRD2-CR2_like"/>
    <property type="match status" value="1"/>
</dbReference>
<organism evidence="5 6">
    <name type="scientific">Hymenobacter gummosus</name>
    <dbReference type="NCBI Taxonomy" id="1776032"/>
    <lineage>
        <taxon>Bacteria</taxon>
        <taxon>Pseudomonadati</taxon>
        <taxon>Bacteroidota</taxon>
        <taxon>Cytophagia</taxon>
        <taxon>Cytophagales</taxon>
        <taxon>Hymenobacteraceae</taxon>
        <taxon>Hymenobacter</taxon>
    </lineage>
</organism>
<keyword evidence="5" id="KW-0378">Hydrolase</keyword>
<comment type="similarity">
    <text evidence="1">Belongs to the type-I restriction system S methylase family.</text>
</comment>